<evidence type="ECO:0000259" key="8">
    <source>
        <dbReference type="PROSITE" id="PS51369"/>
    </source>
</evidence>
<protein>
    <recommendedName>
        <fullName evidence="12">TCP domain-containing protein</fullName>
    </recommendedName>
</protein>
<feature type="region of interest" description="Disordered" evidence="7">
    <location>
        <begin position="96"/>
        <end position="115"/>
    </location>
</feature>
<organism evidence="10 11">
    <name type="scientific">Malus baccata</name>
    <name type="common">Siberian crab apple</name>
    <name type="synonym">Pyrus baccata</name>
    <dbReference type="NCBI Taxonomy" id="106549"/>
    <lineage>
        <taxon>Eukaryota</taxon>
        <taxon>Viridiplantae</taxon>
        <taxon>Streptophyta</taxon>
        <taxon>Embryophyta</taxon>
        <taxon>Tracheophyta</taxon>
        <taxon>Spermatophyta</taxon>
        <taxon>Magnoliopsida</taxon>
        <taxon>eudicotyledons</taxon>
        <taxon>Gunneridae</taxon>
        <taxon>Pentapetalae</taxon>
        <taxon>rosids</taxon>
        <taxon>fabids</taxon>
        <taxon>Rosales</taxon>
        <taxon>Rosaceae</taxon>
        <taxon>Amygdaloideae</taxon>
        <taxon>Maleae</taxon>
        <taxon>Malus</taxon>
    </lineage>
</organism>
<dbReference type="InterPro" id="IPR017887">
    <property type="entry name" value="TF_TCP_subgr"/>
</dbReference>
<dbReference type="PROSITE" id="PS51370">
    <property type="entry name" value="R"/>
    <property type="match status" value="1"/>
</dbReference>
<keyword evidence="4" id="KW-0238">DNA-binding</keyword>
<gene>
    <name evidence="10" type="ORF">C1H46_039031</name>
</gene>
<dbReference type="SUPFAM" id="SSF101447">
    <property type="entry name" value="Formin homology 2 domain (FH2 domain)"/>
    <property type="match status" value="1"/>
</dbReference>
<evidence type="ECO:0000313" key="11">
    <source>
        <dbReference type="Proteomes" id="UP000315295"/>
    </source>
</evidence>
<evidence type="ECO:0000256" key="1">
    <source>
        <dbReference type="ARBA" id="ARBA00004123"/>
    </source>
</evidence>
<keyword evidence="2" id="KW-0217">Developmental protein</keyword>
<evidence type="ECO:0000259" key="9">
    <source>
        <dbReference type="PROSITE" id="PS51370"/>
    </source>
</evidence>
<evidence type="ECO:0000256" key="2">
    <source>
        <dbReference type="ARBA" id="ARBA00022473"/>
    </source>
</evidence>
<keyword evidence="6" id="KW-0539">Nucleus</keyword>
<evidence type="ECO:0008006" key="12">
    <source>
        <dbReference type="Google" id="ProtNLM"/>
    </source>
</evidence>
<evidence type="ECO:0000256" key="4">
    <source>
        <dbReference type="ARBA" id="ARBA00023125"/>
    </source>
</evidence>
<dbReference type="PROSITE" id="PS51369">
    <property type="entry name" value="TCP"/>
    <property type="match status" value="1"/>
</dbReference>
<dbReference type="GO" id="GO:0005634">
    <property type="term" value="C:nucleus"/>
    <property type="evidence" value="ECO:0007669"/>
    <property type="project" value="UniProtKB-SubCell"/>
</dbReference>
<dbReference type="EMBL" id="VIEB01001100">
    <property type="protein sequence ID" value="TQD75419.1"/>
    <property type="molecule type" value="Genomic_DNA"/>
</dbReference>
<evidence type="ECO:0000256" key="6">
    <source>
        <dbReference type="ARBA" id="ARBA00023242"/>
    </source>
</evidence>
<evidence type="ECO:0000256" key="7">
    <source>
        <dbReference type="SAM" id="MobiDB-lite"/>
    </source>
</evidence>
<proteinExistence type="predicted"/>
<feature type="domain" description="TCP" evidence="8">
    <location>
        <begin position="141"/>
        <end position="199"/>
    </location>
</feature>
<dbReference type="PANTHER" id="PTHR31072">
    <property type="entry name" value="TRANSCRIPTION FACTOR TCP4-RELATED"/>
    <property type="match status" value="1"/>
</dbReference>
<comment type="subcellular location">
    <subcellularLocation>
        <location evidence="1">Nucleus</location>
    </subcellularLocation>
</comment>
<dbReference type="InterPro" id="IPR005333">
    <property type="entry name" value="Transcription_factor_TCP"/>
</dbReference>
<feature type="domain" description="R" evidence="9">
    <location>
        <begin position="260"/>
        <end position="277"/>
    </location>
</feature>
<dbReference type="GO" id="GO:0043565">
    <property type="term" value="F:sequence-specific DNA binding"/>
    <property type="evidence" value="ECO:0007669"/>
    <property type="project" value="TreeGrafter"/>
</dbReference>
<keyword evidence="5" id="KW-0804">Transcription</keyword>
<reference evidence="10 11" key="1">
    <citation type="journal article" date="2019" name="G3 (Bethesda)">
        <title>Sequencing of a Wild Apple (Malus baccata) Genome Unravels the Differences Between Cultivated and Wild Apple Species Regarding Disease Resistance and Cold Tolerance.</title>
        <authorList>
            <person name="Chen X."/>
        </authorList>
    </citation>
    <scope>NUCLEOTIDE SEQUENCE [LARGE SCALE GENOMIC DNA]</scope>
    <source>
        <strain evidence="11">cv. Shandingzi</strain>
        <tissue evidence="10">Leaves</tissue>
    </source>
</reference>
<evidence type="ECO:0000256" key="5">
    <source>
        <dbReference type="ARBA" id="ARBA00023163"/>
    </source>
</evidence>
<accession>A0A540KMN6</accession>
<dbReference type="GO" id="GO:0003700">
    <property type="term" value="F:DNA-binding transcription factor activity"/>
    <property type="evidence" value="ECO:0007669"/>
    <property type="project" value="InterPro"/>
</dbReference>
<dbReference type="STRING" id="106549.A0A540KMN6"/>
<dbReference type="InterPro" id="IPR017888">
    <property type="entry name" value="CYC/TB1_R_domain"/>
</dbReference>
<evidence type="ECO:0000313" key="10">
    <source>
        <dbReference type="EMBL" id="TQD75419.1"/>
    </source>
</evidence>
<dbReference type="PANTHER" id="PTHR31072:SF224">
    <property type="entry name" value="TRANSCRIPTION FACTOR TCP1"/>
    <property type="match status" value="1"/>
</dbReference>
<dbReference type="Pfam" id="PF03634">
    <property type="entry name" value="TCP"/>
    <property type="match status" value="1"/>
</dbReference>
<sequence length="393" mass="44250">MFSSSCCNSNTVSPFQPNFPFPSTNPPPPPPPPPPSPCVNLVTCTGDILFHHIHDSLCGQFSHQNISLMGPSAHQTLTHLGVSSNTVPPSINAPVSSSCGDHHHHHHHHHQYSNYGRISSDNITPYFLHSTRQDVVVAPAKKDRHSKIFTAQGLRDRRVRLSIDVSRQFFDLQDRLGFDTASKTLEWLLNKSRKAIRDLGTQKNNLSCSSEWSKSLSSTSECKDVVPDINEVDNHVVSKEKEMVMMKLKESESAGAYVAKESRAKARAKARERTRAKKVFITSRRPHQILNQMNLFNEQLNDHETNISSSSKVNFGDHHVNQELGSLLDNQAHHHHCQEEDQSALIKRNKMKLFSSVVSNYNTTDQSSSSSYLQFTNSSQYWDINGVFPMPEH</sequence>
<dbReference type="Proteomes" id="UP000315295">
    <property type="component" value="Unassembled WGS sequence"/>
</dbReference>
<evidence type="ECO:0000256" key="3">
    <source>
        <dbReference type="ARBA" id="ARBA00023015"/>
    </source>
</evidence>
<dbReference type="GO" id="GO:2000032">
    <property type="term" value="P:regulation of secondary shoot formation"/>
    <property type="evidence" value="ECO:0007669"/>
    <property type="project" value="TreeGrafter"/>
</dbReference>
<comment type="caution">
    <text evidence="10">The sequence shown here is derived from an EMBL/GenBank/DDBJ whole genome shotgun (WGS) entry which is preliminary data.</text>
</comment>
<dbReference type="AlphaFoldDB" id="A0A540KMN6"/>
<feature type="compositionally biased region" description="Basic residues" evidence="7">
    <location>
        <begin position="102"/>
        <end position="111"/>
    </location>
</feature>
<name>A0A540KMN6_MALBA</name>
<keyword evidence="3" id="KW-0805">Transcription regulation</keyword>
<keyword evidence="11" id="KW-1185">Reference proteome</keyword>